<dbReference type="Gene3D" id="2.30.42.10">
    <property type="match status" value="1"/>
</dbReference>
<feature type="transmembrane region" description="Helical" evidence="3">
    <location>
        <begin position="157"/>
        <end position="177"/>
    </location>
</feature>
<accession>A0AAV5T1F8</accession>
<dbReference type="SMART" id="SM00228">
    <property type="entry name" value="PDZ"/>
    <property type="match status" value="1"/>
</dbReference>
<feature type="domain" description="PDZ" evidence="4">
    <location>
        <begin position="243"/>
        <end position="298"/>
    </location>
</feature>
<feature type="compositionally biased region" description="Low complexity" evidence="2">
    <location>
        <begin position="1"/>
        <end position="18"/>
    </location>
</feature>
<dbReference type="Proteomes" id="UP001432027">
    <property type="component" value="Unassembled WGS sequence"/>
</dbReference>
<evidence type="ECO:0000256" key="1">
    <source>
        <dbReference type="SAM" id="Coils"/>
    </source>
</evidence>
<organism evidence="5 6">
    <name type="scientific">Pristionchus entomophagus</name>
    <dbReference type="NCBI Taxonomy" id="358040"/>
    <lineage>
        <taxon>Eukaryota</taxon>
        <taxon>Metazoa</taxon>
        <taxon>Ecdysozoa</taxon>
        <taxon>Nematoda</taxon>
        <taxon>Chromadorea</taxon>
        <taxon>Rhabditida</taxon>
        <taxon>Rhabditina</taxon>
        <taxon>Diplogasteromorpha</taxon>
        <taxon>Diplogasteroidea</taxon>
        <taxon>Neodiplogasteridae</taxon>
        <taxon>Pristionchus</taxon>
    </lineage>
</organism>
<reference evidence="5" key="1">
    <citation type="submission" date="2023-10" db="EMBL/GenBank/DDBJ databases">
        <title>Genome assembly of Pristionchus species.</title>
        <authorList>
            <person name="Yoshida K."/>
            <person name="Sommer R.J."/>
        </authorList>
    </citation>
    <scope>NUCLEOTIDE SEQUENCE</scope>
    <source>
        <strain evidence="5">RS0144</strain>
    </source>
</reference>
<dbReference type="AlphaFoldDB" id="A0AAV5T1F8"/>
<keyword evidence="1" id="KW-0175">Coiled coil</keyword>
<feature type="transmembrane region" description="Helical" evidence="3">
    <location>
        <begin position="328"/>
        <end position="346"/>
    </location>
</feature>
<feature type="region of interest" description="Disordered" evidence="2">
    <location>
        <begin position="1"/>
        <end position="52"/>
    </location>
</feature>
<feature type="coiled-coil region" evidence="1">
    <location>
        <begin position="58"/>
        <end position="85"/>
    </location>
</feature>
<evidence type="ECO:0000313" key="6">
    <source>
        <dbReference type="Proteomes" id="UP001432027"/>
    </source>
</evidence>
<name>A0AAV5T1F8_9BILA</name>
<keyword evidence="3" id="KW-0472">Membrane</keyword>
<keyword evidence="3" id="KW-0812">Transmembrane</keyword>
<protein>
    <recommendedName>
        <fullName evidence="4">PDZ domain-containing protein</fullName>
    </recommendedName>
</protein>
<keyword evidence="6" id="KW-1185">Reference proteome</keyword>
<sequence length="350" mass="38681">LTMGAATSSPVPSSSTNNEDSFELIDQPVNHPTLRLDASDNDSAPVSDDDSSRIERLVEERFEELAQLREDRQSMKKQIAPEENRIREIREMEVSLTVLKWFFTALLVAIVAYMLYAHAYPGTPSTVPTENSIPAAQNDGKWIWMETEDGTQIKVPWVVRFVIYWPLVLLAALVIGAHRASYQLAEDAANTEQPMQQTQQTSANYDTSNSGASEVAPIGADYSPPSDTEDTNNLVPEIMSVRTVTLTKIANEYFGLFFFGNSIRKVQSGSPAALKGVRAGDEIVAIEGTDYNHFSQNSMKTFDKCSADGKVILTLRYNPDRLRVKQSILKTCVFVAAVVVIVGAVICICF</sequence>
<feature type="region of interest" description="Disordered" evidence="2">
    <location>
        <begin position="191"/>
        <end position="210"/>
    </location>
</feature>
<evidence type="ECO:0000259" key="4">
    <source>
        <dbReference type="PROSITE" id="PS50106"/>
    </source>
</evidence>
<dbReference type="InterPro" id="IPR036034">
    <property type="entry name" value="PDZ_sf"/>
</dbReference>
<dbReference type="SUPFAM" id="SSF50156">
    <property type="entry name" value="PDZ domain-like"/>
    <property type="match status" value="1"/>
</dbReference>
<feature type="transmembrane region" description="Helical" evidence="3">
    <location>
        <begin position="94"/>
        <end position="116"/>
    </location>
</feature>
<feature type="non-terminal residue" evidence="5">
    <location>
        <position position="1"/>
    </location>
</feature>
<dbReference type="InterPro" id="IPR001478">
    <property type="entry name" value="PDZ"/>
</dbReference>
<gene>
    <name evidence="5" type="ORF">PENTCL1PPCAC_10557</name>
</gene>
<comment type="caution">
    <text evidence="5">The sequence shown here is derived from an EMBL/GenBank/DDBJ whole genome shotgun (WGS) entry which is preliminary data.</text>
</comment>
<dbReference type="PROSITE" id="PS50106">
    <property type="entry name" value="PDZ"/>
    <property type="match status" value="1"/>
</dbReference>
<evidence type="ECO:0000313" key="5">
    <source>
        <dbReference type="EMBL" id="GMS88382.1"/>
    </source>
</evidence>
<proteinExistence type="predicted"/>
<evidence type="ECO:0000256" key="2">
    <source>
        <dbReference type="SAM" id="MobiDB-lite"/>
    </source>
</evidence>
<dbReference type="EMBL" id="BTSX01000003">
    <property type="protein sequence ID" value="GMS88382.1"/>
    <property type="molecule type" value="Genomic_DNA"/>
</dbReference>
<evidence type="ECO:0000256" key="3">
    <source>
        <dbReference type="SAM" id="Phobius"/>
    </source>
</evidence>
<keyword evidence="3" id="KW-1133">Transmembrane helix</keyword>